<dbReference type="InterPro" id="IPR051599">
    <property type="entry name" value="Cell_Envelope_Assoc"/>
</dbReference>
<dbReference type="HOGENOM" id="CLU_051474_3_0_11"/>
<dbReference type="Pfam" id="PF02698">
    <property type="entry name" value="DUF218"/>
    <property type="match status" value="1"/>
</dbReference>
<proteinExistence type="predicted"/>
<dbReference type="STRING" id="106370.Francci3_1277"/>
<keyword evidence="1" id="KW-0812">Transmembrane</keyword>
<feature type="transmembrane region" description="Helical" evidence="1">
    <location>
        <begin position="42"/>
        <end position="67"/>
    </location>
</feature>
<evidence type="ECO:0000256" key="1">
    <source>
        <dbReference type="SAM" id="Phobius"/>
    </source>
</evidence>
<reference evidence="3 4" key="1">
    <citation type="journal article" date="2007" name="Genome Res.">
        <title>Genome characteristics of facultatively symbiotic Frankia sp. strains reflect host range and host plant biogeography.</title>
        <authorList>
            <person name="Normand P."/>
            <person name="Lapierre P."/>
            <person name="Tisa L.S."/>
            <person name="Gogarten J.P."/>
            <person name="Alloisio N."/>
            <person name="Bagnarol E."/>
            <person name="Bassi C.A."/>
            <person name="Berry A.M."/>
            <person name="Bickhart D.M."/>
            <person name="Choisne N."/>
            <person name="Couloux A."/>
            <person name="Cournoyer B."/>
            <person name="Cruveiller S."/>
            <person name="Daubin V."/>
            <person name="Demange N."/>
            <person name="Francino M.P."/>
            <person name="Goltsman E."/>
            <person name="Huang Y."/>
            <person name="Kopp O.R."/>
            <person name="Labarre L."/>
            <person name="Lapidus A."/>
            <person name="Lavire C."/>
            <person name="Marechal J."/>
            <person name="Martinez M."/>
            <person name="Mastronunzio J.E."/>
            <person name="Mullin B.C."/>
            <person name="Niemann J."/>
            <person name="Pujic P."/>
            <person name="Rawnsley T."/>
            <person name="Rouy Z."/>
            <person name="Schenowitz C."/>
            <person name="Sellstedt A."/>
            <person name="Tavares F."/>
            <person name="Tomkins J.P."/>
            <person name="Vallenet D."/>
            <person name="Valverde C."/>
            <person name="Wall L.G."/>
            <person name="Wang Y."/>
            <person name="Medigue C."/>
            <person name="Benson D.R."/>
        </authorList>
    </citation>
    <scope>NUCLEOTIDE SEQUENCE [LARGE SCALE GENOMIC DNA]</scope>
    <source>
        <strain evidence="4">DSM 45818 / CECT 9043 / CcI3</strain>
    </source>
</reference>
<keyword evidence="1" id="KW-0472">Membrane</keyword>
<keyword evidence="4" id="KW-1185">Reference proteome</keyword>
<feature type="domain" description="DUF218" evidence="2">
    <location>
        <begin position="78"/>
        <end position="225"/>
    </location>
</feature>
<evidence type="ECO:0000313" key="3">
    <source>
        <dbReference type="EMBL" id="ABD10655.1"/>
    </source>
</evidence>
<dbReference type="GO" id="GO:0005886">
    <property type="term" value="C:plasma membrane"/>
    <property type="evidence" value="ECO:0007669"/>
    <property type="project" value="TreeGrafter"/>
</dbReference>
<dbReference type="EMBL" id="CP000249">
    <property type="protein sequence ID" value="ABD10655.1"/>
    <property type="molecule type" value="Genomic_DNA"/>
</dbReference>
<dbReference type="AlphaFoldDB" id="Q2JDI7"/>
<dbReference type="Gene3D" id="3.40.50.620">
    <property type="entry name" value="HUPs"/>
    <property type="match status" value="1"/>
</dbReference>
<evidence type="ECO:0000259" key="2">
    <source>
        <dbReference type="Pfam" id="PF02698"/>
    </source>
</evidence>
<dbReference type="KEGG" id="fra:Francci3_1277"/>
<protein>
    <recommendedName>
        <fullName evidence="2">DUF218 domain-containing protein</fullName>
    </recommendedName>
</protein>
<name>Q2JDI7_FRACC</name>
<dbReference type="eggNOG" id="COG1434">
    <property type="taxonomic scope" value="Bacteria"/>
</dbReference>
<sequence>MPCDVGRVPIGTLLFVRVGLSRPRLIVNPFRVTWYRVPWWRWMMRAVAAVLLGIMVLAVVTFLQVWWVGREDHRPRSDVLVVLGASQYDGRPSAVLAARLDHVLELYREGIAPQVITVGGKQPGDRYTEGEASATYLRQRGIPPDRVLVLPEGSNTLGSLTAVAGLMNSRHWHTAVLVTDPWHSLRSRTMARDLGVDAVTSPADRGPAVHGFGTQVRYIIREGIGYRWYQLFRQASPPSATTRAV</sequence>
<dbReference type="Proteomes" id="UP000001937">
    <property type="component" value="Chromosome"/>
</dbReference>
<dbReference type="InterPro" id="IPR003848">
    <property type="entry name" value="DUF218"/>
</dbReference>
<gene>
    <name evidence="3" type="ordered locus">Francci3_1277</name>
</gene>
<accession>Q2JDI7</accession>
<dbReference type="PANTHER" id="PTHR30336:SF20">
    <property type="entry name" value="DUF218 DOMAIN-CONTAINING PROTEIN"/>
    <property type="match status" value="1"/>
</dbReference>
<dbReference type="PANTHER" id="PTHR30336">
    <property type="entry name" value="INNER MEMBRANE PROTEIN, PROBABLE PERMEASE"/>
    <property type="match status" value="1"/>
</dbReference>
<dbReference type="InterPro" id="IPR014729">
    <property type="entry name" value="Rossmann-like_a/b/a_fold"/>
</dbReference>
<dbReference type="PhylomeDB" id="Q2JDI7"/>
<organism evidence="3 4">
    <name type="scientific">Frankia casuarinae (strain DSM 45818 / CECT 9043 / HFP020203 / CcI3)</name>
    <dbReference type="NCBI Taxonomy" id="106370"/>
    <lineage>
        <taxon>Bacteria</taxon>
        <taxon>Bacillati</taxon>
        <taxon>Actinomycetota</taxon>
        <taxon>Actinomycetes</taxon>
        <taxon>Frankiales</taxon>
        <taxon>Frankiaceae</taxon>
        <taxon>Frankia</taxon>
    </lineage>
</organism>
<dbReference type="CDD" id="cd06259">
    <property type="entry name" value="YdcF-like"/>
    <property type="match status" value="1"/>
</dbReference>
<keyword evidence="1" id="KW-1133">Transmembrane helix</keyword>
<evidence type="ECO:0000313" key="4">
    <source>
        <dbReference type="Proteomes" id="UP000001937"/>
    </source>
</evidence>